<protein>
    <submittedName>
        <fullName evidence="2">PrsW family glutamic-type intramembrane protease</fullName>
        <ecNumber evidence="2">3.4.-.-</ecNumber>
    </submittedName>
</protein>
<dbReference type="PANTHER" id="PTHR36844">
    <property type="entry name" value="PROTEASE PRSW"/>
    <property type="match status" value="1"/>
</dbReference>
<evidence type="ECO:0000313" key="3">
    <source>
        <dbReference type="Proteomes" id="UP001180087"/>
    </source>
</evidence>
<gene>
    <name evidence="2" type="ORF">QR721_10695</name>
</gene>
<feature type="transmembrane region" description="Helical" evidence="1">
    <location>
        <begin position="125"/>
        <end position="145"/>
    </location>
</feature>
<name>A0ABY9KTL0_9BACI</name>
<dbReference type="Proteomes" id="UP001180087">
    <property type="component" value="Chromosome"/>
</dbReference>
<evidence type="ECO:0000256" key="1">
    <source>
        <dbReference type="SAM" id="Phobius"/>
    </source>
</evidence>
<keyword evidence="1" id="KW-0812">Transmembrane</keyword>
<dbReference type="PANTHER" id="PTHR36844:SF1">
    <property type="entry name" value="PROTEASE PRSW"/>
    <property type="match status" value="1"/>
</dbReference>
<keyword evidence="2" id="KW-0645">Protease</keyword>
<feature type="transmembrane region" description="Helical" evidence="1">
    <location>
        <begin position="346"/>
        <end position="364"/>
    </location>
</feature>
<feature type="transmembrane region" description="Helical" evidence="1">
    <location>
        <begin position="290"/>
        <end position="310"/>
    </location>
</feature>
<dbReference type="Pfam" id="PF13367">
    <property type="entry name" value="PrsW-protease"/>
    <property type="match status" value="1"/>
</dbReference>
<feature type="transmembrane region" description="Helical" evidence="1">
    <location>
        <begin position="188"/>
        <end position="210"/>
    </location>
</feature>
<proteinExistence type="predicted"/>
<dbReference type="GO" id="GO:0006508">
    <property type="term" value="P:proteolysis"/>
    <property type="evidence" value="ECO:0007669"/>
    <property type="project" value="UniProtKB-KW"/>
</dbReference>
<feature type="transmembrane region" description="Helical" evidence="1">
    <location>
        <begin position="157"/>
        <end position="176"/>
    </location>
</feature>
<reference evidence="2" key="1">
    <citation type="submission" date="2023-06" db="EMBL/GenBank/DDBJ databases">
        <title>A Treasure from Seagulls: Isolation and Description of Aciduricobacillus qingdaonensis gen. nov., sp. nov., a Rare Obligately Uric Acid-utilizing Member in the Family Bacillaceae.</title>
        <authorList>
            <person name="Liu W."/>
            <person name="Wang B."/>
        </authorList>
    </citation>
    <scope>NUCLEOTIDE SEQUENCE</scope>
    <source>
        <strain evidence="2">44XB</strain>
    </source>
</reference>
<keyword evidence="3" id="KW-1185">Reference proteome</keyword>
<dbReference type="GO" id="GO:0008233">
    <property type="term" value="F:peptidase activity"/>
    <property type="evidence" value="ECO:0007669"/>
    <property type="project" value="UniProtKB-KW"/>
</dbReference>
<dbReference type="InterPro" id="IPR026898">
    <property type="entry name" value="PrsW"/>
</dbReference>
<feature type="transmembrane region" description="Helical" evidence="1">
    <location>
        <begin position="245"/>
        <end position="270"/>
    </location>
</feature>
<evidence type="ECO:0000313" key="2">
    <source>
        <dbReference type="EMBL" id="WLV24101.1"/>
    </source>
</evidence>
<accession>A0ABY9KTL0</accession>
<keyword evidence="1" id="KW-1133">Transmembrane helix</keyword>
<keyword evidence="1" id="KW-0472">Membrane</keyword>
<feature type="transmembrane region" description="Helical" evidence="1">
    <location>
        <begin position="322"/>
        <end position="340"/>
    </location>
</feature>
<dbReference type="EC" id="3.4.-.-" evidence="2"/>
<sequence>MYCHQCGEHVNYDKDNYCQACGAKLEKEKVRAILHSEEISEELSPHRINEKASQNFSEAMRSSFAKKELDRYVGDRRKIKMNVEQVFSEVFEKHTKDEAEMLFAAGTRATTPKLRDIEATWPKPWLFARVFLIFALTYILLYIGINSFNNQNTLPGLIVVGSFAGPFALLIFFWEMNAPQNVSIYETAQLFFVGGAASLVAALILYSIFPVENMDVVGAVMVGVIEEIGKLAIVAYFIKRMNPIYILNGLLIGAAIGAGFAAFESAGYAFRYMYEEGLDSMLEIIFLRGWQSVGGHVVWSAIGGAALMYAKGSEKLAPHHFFSSKFLKFFIIPIVLHALWDMIGWPYAVLLLIAVAWFFIYVMIHLGLKQIVEMHDDEERRRRLSAMT</sequence>
<dbReference type="RefSeq" id="WP_348026789.1">
    <property type="nucleotide sequence ID" value="NZ_CP129113.1"/>
</dbReference>
<feature type="transmembrane region" description="Helical" evidence="1">
    <location>
        <begin position="216"/>
        <end position="238"/>
    </location>
</feature>
<keyword evidence="2" id="KW-0378">Hydrolase</keyword>
<organism evidence="2 3">
    <name type="scientific">Aciduricibacillus chroicocephali</name>
    <dbReference type="NCBI Taxonomy" id="3054939"/>
    <lineage>
        <taxon>Bacteria</taxon>
        <taxon>Bacillati</taxon>
        <taxon>Bacillota</taxon>
        <taxon>Bacilli</taxon>
        <taxon>Bacillales</taxon>
        <taxon>Bacillaceae</taxon>
        <taxon>Aciduricibacillus</taxon>
    </lineage>
</organism>
<dbReference type="EMBL" id="CP129113">
    <property type="protein sequence ID" value="WLV24101.1"/>
    <property type="molecule type" value="Genomic_DNA"/>
</dbReference>